<proteinExistence type="predicted"/>
<accession>A0ACB7SAW4</accession>
<organism evidence="1 2">
    <name type="scientific">Hyalomma asiaticum</name>
    <name type="common">Tick</name>
    <dbReference type="NCBI Taxonomy" id="266040"/>
    <lineage>
        <taxon>Eukaryota</taxon>
        <taxon>Metazoa</taxon>
        <taxon>Ecdysozoa</taxon>
        <taxon>Arthropoda</taxon>
        <taxon>Chelicerata</taxon>
        <taxon>Arachnida</taxon>
        <taxon>Acari</taxon>
        <taxon>Parasitiformes</taxon>
        <taxon>Ixodida</taxon>
        <taxon>Ixodoidea</taxon>
        <taxon>Ixodidae</taxon>
        <taxon>Hyalomminae</taxon>
        <taxon>Hyalomma</taxon>
    </lineage>
</organism>
<sequence length="542" mass="59990">MAEKISFASVAKMKKRDSGGLELRRQFFVNGVARKARDAIVNPRRHHPARVYEYRVAETVWPTERVRRMARYGPMQKPADPARWRAVPAYVGPSKAEDEAAELEMAEHGGSAAEASKSGSHTLKCPEEQGSSSHVAGEGVPANCVLLEETLGSRSVVTKGTCATVDVKRSAIRDAPFPPEEGGGARQQGITGKPSVVAAQSQVSSTEPPSTKHRPTGRQDAFQPVASCSHQAKTKQVVWIQAQWRHSRDGEPLPEAQLRASCACMPPCCKRHCPRSTKPSDSDRSRQPPGSERGWQWIAVCLNTPTEDPDFAATLICAFLDVTGWCWHGTIRPPIPQGRAVPQSRTAAIKWSFGAGVQRNLQVPRSWELVIRLPKELHYQALLLHILNSGFLHALEFPTGSDFQRYSIGARSRRVRCVKWLSRGLSAPRRLVLPPLLLRSVLLVMPWRRTHALDSPQLRRDKPPGKRERDGKARGRDSRLSPRSSGGWKRRTDYRRGASSVNIGGAMDSQGMERTYRREDFVRNQTSPGNGGSRHGVPPPTS</sequence>
<evidence type="ECO:0000313" key="2">
    <source>
        <dbReference type="Proteomes" id="UP000821845"/>
    </source>
</evidence>
<dbReference type="EMBL" id="CM023484">
    <property type="protein sequence ID" value="KAH6932252.1"/>
    <property type="molecule type" value="Genomic_DNA"/>
</dbReference>
<comment type="caution">
    <text evidence="1">The sequence shown here is derived from an EMBL/GenBank/DDBJ whole genome shotgun (WGS) entry which is preliminary data.</text>
</comment>
<name>A0ACB7SAW4_HYAAI</name>
<evidence type="ECO:0000313" key="1">
    <source>
        <dbReference type="EMBL" id="KAH6932252.1"/>
    </source>
</evidence>
<keyword evidence="2" id="KW-1185">Reference proteome</keyword>
<protein>
    <submittedName>
        <fullName evidence="1">Uncharacterized protein</fullName>
    </submittedName>
</protein>
<reference evidence="1" key="1">
    <citation type="submission" date="2020-05" db="EMBL/GenBank/DDBJ databases">
        <title>Large-scale comparative analyses of tick genomes elucidate their genetic diversity and vector capacities.</title>
        <authorList>
            <person name="Jia N."/>
            <person name="Wang J."/>
            <person name="Shi W."/>
            <person name="Du L."/>
            <person name="Sun Y."/>
            <person name="Zhan W."/>
            <person name="Jiang J."/>
            <person name="Wang Q."/>
            <person name="Zhang B."/>
            <person name="Ji P."/>
            <person name="Sakyi L.B."/>
            <person name="Cui X."/>
            <person name="Yuan T."/>
            <person name="Jiang B."/>
            <person name="Yang W."/>
            <person name="Lam T.T.-Y."/>
            <person name="Chang Q."/>
            <person name="Ding S."/>
            <person name="Wang X."/>
            <person name="Zhu J."/>
            <person name="Ruan X."/>
            <person name="Zhao L."/>
            <person name="Wei J."/>
            <person name="Que T."/>
            <person name="Du C."/>
            <person name="Cheng J."/>
            <person name="Dai P."/>
            <person name="Han X."/>
            <person name="Huang E."/>
            <person name="Gao Y."/>
            <person name="Liu J."/>
            <person name="Shao H."/>
            <person name="Ye R."/>
            <person name="Li L."/>
            <person name="Wei W."/>
            <person name="Wang X."/>
            <person name="Wang C."/>
            <person name="Yang T."/>
            <person name="Huo Q."/>
            <person name="Li W."/>
            <person name="Guo W."/>
            <person name="Chen H."/>
            <person name="Zhou L."/>
            <person name="Ni X."/>
            <person name="Tian J."/>
            <person name="Zhou Y."/>
            <person name="Sheng Y."/>
            <person name="Liu T."/>
            <person name="Pan Y."/>
            <person name="Xia L."/>
            <person name="Li J."/>
            <person name="Zhao F."/>
            <person name="Cao W."/>
        </authorList>
    </citation>
    <scope>NUCLEOTIDE SEQUENCE</scope>
    <source>
        <strain evidence="1">Hyas-2018</strain>
    </source>
</reference>
<dbReference type="Proteomes" id="UP000821845">
    <property type="component" value="Chromosome 4"/>
</dbReference>
<gene>
    <name evidence="1" type="ORF">HPB50_004125</name>
</gene>